<dbReference type="Proteomes" id="UP000316639">
    <property type="component" value="Unassembled WGS sequence"/>
</dbReference>
<dbReference type="GO" id="GO:0016989">
    <property type="term" value="F:sigma factor antagonist activity"/>
    <property type="evidence" value="ECO:0007669"/>
    <property type="project" value="TreeGrafter"/>
</dbReference>
<reference evidence="9 10" key="1">
    <citation type="submission" date="2019-07" db="EMBL/GenBank/DDBJ databases">
        <title>Lentzea xizangensis sp. nov., isolated from Qinghai-Tibetan Plateau Soils.</title>
        <authorList>
            <person name="Huang J."/>
        </authorList>
    </citation>
    <scope>NUCLEOTIDE SEQUENCE [LARGE SCALE GENOMIC DNA]</scope>
    <source>
        <strain evidence="9 10">FXJ1.1311</strain>
    </source>
</reference>
<name>A0A563EXN7_9PSEU</name>
<keyword evidence="5 7" id="KW-0472">Membrane</keyword>
<keyword evidence="3 7" id="KW-1133">Transmembrane helix</keyword>
<keyword evidence="6" id="KW-0804">Transcription</keyword>
<evidence type="ECO:0000256" key="3">
    <source>
        <dbReference type="ARBA" id="ARBA00022989"/>
    </source>
</evidence>
<comment type="caution">
    <text evidence="9">The sequence shown here is derived from an EMBL/GenBank/DDBJ whole genome shotgun (WGS) entry which is preliminary data.</text>
</comment>
<dbReference type="InterPro" id="IPR041916">
    <property type="entry name" value="Anti_sigma_zinc_sf"/>
</dbReference>
<evidence type="ECO:0000256" key="4">
    <source>
        <dbReference type="ARBA" id="ARBA00023015"/>
    </source>
</evidence>
<dbReference type="Gene3D" id="1.10.10.1320">
    <property type="entry name" value="Anti-sigma factor, zinc-finger domain"/>
    <property type="match status" value="1"/>
</dbReference>
<dbReference type="InterPro" id="IPR027383">
    <property type="entry name" value="Znf_put"/>
</dbReference>
<dbReference type="PANTHER" id="PTHR37461">
    <property type="entry name" value="ANTI-SIGMA-K FACTOR RSKA"/>
    <property type="match status" value="1"/>
</dbReference>
<evidence type="ECO:0000256" key="2">
    <source>
        <dbReference type="ARBA" id="ARBA00022692"/>
    </source>
</evidence>
<dbReference type="Pfam" id="PF13490">
    <property type="entry name" value="zf-HC2"/>
    <property type="match status" value="1"/>
</dbReference>
<dbReference type="OrthoDB" id="5185837at2"/>
<keyword evidence="2 7" id="KW-0812">Transmembrane</keyword>
<dbReference type="GO" id="GO:0006417">
    <property type="term" value="P:regulation of translation"/>
    <property type="evidence" value="ECO:0007669"/>
    <property type="project" value="TreeGrafter"/>
</dbReference>
<protein>
    <submittedName>
        <fullName evidence="9">Anti-sigma factor</fullName>
    </submittedName>
</protein>
<evidence type="ECO:0000313" key="10">
    <source>
        <dbReference type="Proteomes" id="UP000316639"/>
    </source>
</evidence>
<keyword evidence="4" id="KW-0805">Transcription regulation</keyword>
<gene>
    <name evidence="9" type="ORF">FKR81_11770</name>
</gene>
<keyword evidence="10" id="KW-1185">Reference proteome</keyword>
<evidence type="ECO:0000256" key="6">
    <source>
        <dbReference type="ARBA" id="ARBA00023163"/>
    </source>
</evidence>
<evidence type="ECO:0000256" key="5">
    <source>
        <dbReference type="ARBA" id="ARBA00023136"/>
    </source>
</evidence>
<dbReference type="RefSeq" id="WP_146351037.1">
    <property type="nucleotide sequence ID" value="NZ_VOBR01000006.1"/>
</dbReference>
<dbReference type="InterPro" id="IPR051474">
    <property type="entry name" value="Anti-sigma-K/W_factor"/>
</dbReference>
<feature type="transmembrane region" description="Helical" evidence="7">
    <location>
        <begin position="90"/>
        <end position="111"/>
    </location>
</feature>
<sequence length="237" mass="24584">MTTQHDPQLLGAYVLGALDEQEVRDVDEHLASCPDCAREIDDLKAMEAALGEVPPEAMLDGPPEGGDLLLQRTLRQVRTERGGVARRRQFTVGIAAAVIAAAVLGTGVWLGKGTTVEPGGNVALPTQSTAPDPAGTKLATATDAATGASLTVKVVPAAGWVRLNMRSGGIPEGQKCRIWVVARDGSRQEAGSWVVSKKGATEGTNLDGSALVAPNDVASVEIENFDGKKFVSVPVPA</sequence>
<comment type="subcellular location">
    <subcellularLocation>
        <location evidence="1">Membrane</location>
        <topology evidence="1">Single-pass membrane protein</topology>
    </subcellularLocation>
</comment>
<feature type="domain" description="Putative zinc-finger" evidence="8">
    <location>
        <begin position="8"/>
        <end position="37"/>
    </location>
</feature>
<dbReference type="AlphaFoldDB" id="A0A563EXN7"/>
<evidence type="ECO:0000259" key="8">
    <source>
        <dbReference type="Pfam" id="PF13490"/>
    </source>
</evidence>
<evidence type="ECO:0000256" key="7">
    <source>
        <dbReference type="SAM" id="Phobius"/>
    </source>
</evidence>
<proteinExistence type="predicted"/>
<accession>A0A563EXN7</accession>
<organism evidence="9 10">
    <name type="scientific">Lentzea tibetensis</name>
    <dbReference type="NCBI Taxonomy" id="2591470"/>
    <lineage>
        <taxon>Bacteria</taxon>
        <taxon>Bacillati</taxon>
        <taxon>Actinomycetota</taxon>
        <taxon>Actinomycetes</taxon>
        <taxon>Pseudonocardiales</taxon>
        <taxon>Pseudonocardiaceae</taxon>
        <taxon>Lentzea</taxon>
    </lineage>
</organism>
<evidence type="ECO:0000313" key="9">
    <source>
        <dbReference type="EMBL" id="TWP52241.1"/>
    </source>
</evidence>
<evidence type="ECO:0000256" key="1">
    <source>
        <dbReference type="ARBA" id="ARBA00004167"/>
    </source>
</evidence>
<dbReference type="PANTHER" id="PTHR37461:SF1">
    <property type="entry name" value="ANTI-SIGMA-K FACTOR RSKA"/>
    <property type="match status" value="1"/>
</dbReference>
<dbReference type="GO" id="GO:0016020">
    <property type="term" value="C:membrane"/>
    <property type="evidence" value="ECO:0007669"/>
    <property type="project" value="UniProtKB-SubCell"/>
</dbReference>
<dbReference type="EMBL" id="VOBR01000006">
    <property type="protein sequence ID" value="TWP52241.1"/>
    <property type="molecule type" value="Genomic_DNA"/>
</dbReference>